<reference evidence="1 3" key="1">
    <citation type="submission" date="2016-01" db="EMBL/GenBank/DDBJ databases">
        <title>Biosynthesis of antibiotic leucinostatins and their inhibition on Phytophthora in bio-control Purpureocillium lilacinum.</title>
        <authorList>
            <person name="Wang G."/>
            <person name="Liu Z."/>
            <person name="Lin R."/>
            <person name="Li E."/>
            <person name="Mao Z."/>
            <person name="Ling J."/>
            <person name="Yin W."/>
            <person name="Xie B."/>
        </authorList>
    </citation>
    <scope>NUCLEOTIDE SEQUENCE [LARGE SCALE GENOMIC DNA]</scope>
    <source>
        <strain evidence="1">PLBJ-1</strain>
        <strain evidence="2">PLFJ-1</strain>
    </source>
</reference>
<proteinExistence type="predicted"/>
<evidence type="ECO:0000313" key="3">
    <source>
        <dbReference type="Proteomes" id="UP000078240"/>
    </source>
</evidence>
<evidence type="ECO:0000313" key="1">
    <source>
        <dbReference type="EMBL" id="OAQ84084.1"/>
    </source>
</evidence>
<organism evidence="1 3">
    <name type="scientific">Purpureocillium lilacinum</name>
    <name type="common">Paecilomyces lilacinus</name>
    <dbReference type="NCBI Taxonomy" id="33203"/>
    <lineage>
        <taxon>Eukaryota</taxon>
        <taxon>Fungi</taxon>
        <taxon>Dikarya</taxon>
        <taxon>Ascomycota</taxon>
        <taxon>Pezizomycotina</taxon>
        <taxon>Sordariomycetes</taxon>
        <taxon>Hypocreomycetidae</taxon>
        <taxon>Hypocreales</taxon>
        <taxon>Ophiocordycipitaceae</taxon>
        <taxon>Purpureocillium</taxon>
    </lineage>
</organism>
<gene>
    <name evidence="1" type="ORF">VFPBJ_02852</name>
    <name evidence="2" type="ORF">VFPFJ_05035</name>
</gene>
<name>A0A179H1Q8_PURLI</name>
<evidence type="ECO:0000313" key="2">
    <source>
        <dbReference type="EMBL" id="OAQ90876.1"/>
    </source>
</evidence>
<dbReference type="AlphaFoldDB" id="A0A179H1Q8"/>
<dbReference type="EMBL" id="LSBI01000004">
    <property type="protein sequence ID" value="OAQ90876.1"/>
    <property type="molecule type" value="Genomic_DNA"/>
</dbReference>
<dbReference type="Proteomes" id="UP000078340">
    <property type="component" value="Unassembled WGS sequence"/>
</dbReference>
<comment type="caution">
    <text evidence="1">The sequence shown here is derived from an EMBL/GenBank/DDBJ whole genome shotgun (WGS) entry which is preliminary data.</text>
</comment>
<dbReference type="EMBL" id="LSBH01000002">
    <property type="protein sequence ID" value="OAQ84084.1"/>
    <property type="molecule type" value="Genomic_DNA"/>
</dbReference>
<protein>
    <submittedName>
        <fullName evidence="1">Uncharacterized protein</fullName>
    </submittedName>
</protein>
<dbReference type="Proteomes" id="UP000078240">
    <property type="component" value="Unassembled WGS sequence"/>
</dbReference>
<sequence length="85" mass="8793">MGWMGGLQMQVPCTCACESRRRGTTKYESPPAVDGEPWKAAPCSGQSAVAQGIDCSGVEAGAAAAGGSLRRRPGRVLAVNLNMRV</sequence>
<accession>A0A179H1Q8</accession>